<sequence>MDSQIIAKLRAKAERCRELAAEASDAEAAQSLLQLADEIETAIPVFEDNKAKLGAS</sequence>
<organism evidence="1 2">
    <name type="scientific">Sphingomonas alba</name>
    <dbReference type="NCBI Taxonomy" id="2908208"/>
    <lineage>
        <taxon>Bacteria</taxon>
        <taxon>Pseudomonadati</taxon>
        <taxon>Pseudomonadota</taxon>
        <taxon>Alphaproteobacteria</taxon>
        <taxon>Sphingomonadales</taxon>
        <taxon>Sphingomonadaceae</taxon>
        <taxon>Sphingomonas</taxon>
    </lineage>
</organism>
<dbReference type="RefSeq" id="WP_249847066.1">
    <property type="nucleotide sequence ID" value="NZ_JAMGBD010000001.1"/>
</dbReference>
<accession>A0ABT0RKF3</accession>
<protein>
    <submittedName>
        <fullName evidence="1">Uncharacterized protein</fullName>
    </submittedName>
</protein>
<name>A0ABT0RKF3_9SPHN</name>
<dbReference type="Proteomes" id="UP001165363">
    <property type="component" value="Unassembled WGS sequence"/>
</dbReference>
<proteinExistence type="predicted"/>
<reference evidence="1" key="1">
    <citation type="submission" date="2022-05" db="EMBL/GenBank/DDBJ databases">
        <authorList>
            <person name="Jo J.-H."/>
            <person name="Im W.-T."/>
        </authorList>
    </citation>
    <scope>NUCLEOTIDE SEQUENCE</scope>
    <source>
        <strain evidence="1">SE158</strain>
    </source>
</reference>
<gene>
    <name evidence="1" type="ORF">LZ536_04285</name>
</gene>
<dbReference type="EMBL" id="JAMGBD010000001">
    <property type="protein sequence ID" value="MCL6683123.1"/>
    <property type="molecule type" value="Genomic_DNA"/>
</dbReference>
<evidence type="ECO:0000313" key="1">
    <source>
        <dbReference type="EMBL" id="MCL6683123.1"/>
    </source>
</evidence>
<comment type="caution">
    <text evidence="1">The sequence shown here is derived from an EMBL/GenBank/DDBJ whole genome shotgun (WGS) entry which is preliminary data.</text>
</comment>
<keyword evidence="2" id="KW-1185">Reference proteome</keyword>
<evidence type="ECO:0000313" key="2">
    <source>
        <dbReference type="Proteomes" id="UP001165363"/>
    </source>
</evidence>